<accession>A0A8S4A197</accession>
<reference evidence="3" key="1">
    <citation type="submission" date="2021-04" db="EMBL/GenBank/DDBJ databases">
        <authorList>
            <consortium name="Molecular Ecology Group"/>
        </authorList>
    </citation>
    <scope>NUCLEOTIDE SEQUENCE</scope>
</reference>
<evidence type="ECO:0000256" key="1">
    <source>
        <dbReference type="ARBA" id="ARBA00008455"/>
    </source>
</evidence>
<name>A0A8S4A197_9EUPU</name>
<evidence type="ECO:0000313" key="4">
    <source>
        <dbReference type="Proteomes" id="UP000678393"/>
    </source>
</evidence>
<dbReference type="CDD" id="cd02248">
    <property type="entry name" value="Peptidase_C1A"/>
    <property type="match status" value="1"/>
</dbReference>
<dbReference type="EMBL" id="CAJHNH020006434">
    <property type="protein sequence ID" value="CAG5133725.1"/>
    <property type="molecule type" value="Genomic_DNA"/>
</dbReference>
<feature type="domain" description="Peptidase C1A papain C-terminal" evidence="2">
    <location>
        <begin position="2"/>
        <end position="206"/>
    </location>
</feature>
<dbReference type="GO" id="GO:0006508">
    <property type="term" value="P:proteolysis"/>
    <property type="evidence" value="ECO:0007669"/>
    <property type="project" value="InterPro"/>
</dbReference>
<dbReference type="InterPro" id="IPR013128">
    <property type="entry name" value="Peptidase_C1A"/>
</dbReference>
<dbReference type="Pfam" id="PF00112">
    <property type="entry name" value="Peptidase_C1"/>
    <property type="match status" value="1"/>
</dbReference>
<dbReference type="AlphaFoldDB" id="A0A8S4A197"/>
<feature type="non-terminal residue" evidence="3">
    <location>
        <position position="209"/>
    </location>
</feature>
<dbReference type="Gene3D" id="3.90.70.10">
    <property type="entry name" value="Cysteine proteinases"/>
    <property type="match status" value="1"/>
</dbReference>
<keyword evidence="4" id="KW-1185">Reference proteome</keyword>
<dbReference type="PANTHER" id="PTHR12411">
    <property type="entry name" value="CYSTEINE PROTEASE FAMILY C1-RELATED"/>
    <property type="match status" value="1"/>
</dbReference>
<evidence type="ECO:0000313" key="3">
    <source>
        <dbReference type="EMBL" id="CAG5133725.1"/>
    </source>
</evidence>
<sequence length="209" mass="22563">INDTVFDWRQKGVIAPVSNQGEIGDAVAFVVAEGVESLHAIQNGNRLVTLSRQEVADCCDENFHPKYAGYQCIALIGGLCTADAYIPSGGHCNNKTCPAVTGTGHIPAQREDLMVEVIHKTPLSAVLDASLQSFQIYASGIYSDPSCSSTNVDHVVQIVGYGTTSEGQDYWILKNSWGEGWGEQGYMRIIRGKNMCGIASGVFYPINDQ</sequence>
<proteinExistence type="inferred from homology"/>
<dbReference type="PROSITE" id="PS00640">
    <property type="entry name" value="THIOL_PROTEASE_ASN"/>
    <property type="match status" value="1"/>
</dbReference>
<dbReference type="InterPro" id="IPR039417">
    <property type="entry name" value="Peptidase_C1A_papain-like"/>
</dbReference>
<comment type="caution">
    <text evidence="3">The sequence shown here is derived from an EMBL/GenBank/DDBJ whole genome shotgun (WGS) entry which is preliminary data.</text>
</comment>
<protein>
    <recommendedName>
        <fullName evidence="2">Peptidase C1A papain C-terminal domain-containing protein</fullName>
    </recommendedName>
</protein>
<dbReference type="Proteomes" id="UP000678393">
    <property type="component" value="Unassembled WGS sequence"/>
</dbReference>
<dbReference type="SUPFAM" id="SSF54001">
    <property type="entry name" value="Cysteine proteinases"/>
    <property type="match status" value="1"/>
</dbReference>
<dbReference type="InterPro" id="IPR000668">
    <property type="entry name" value="Peptidase_C1A_C"/>
</dbReference>
<dbReference type="InterPro" id="IPR025661">
    <property type="entry name" value="Pept_asp_AS"/>
</dbReference>
<dbReference type="SMART" id="SM00645">
    <property type="entry name" value="Pept_C1"/>
    <property type="match status" value="1"/>
</dbReference>
<comment type="similarity">
    <text evidence="1">Belongs to the peptidase C1 family.</text>
</comment>
<dbReference type="OrthoDB" id="65740at2759"/>
<evidence type="ECO:0000259" key="2">
    <source>
        <dbReference type="SMART" id="SM00645"/>
    </source>
</evidence>
<dbReference type="InterPro" id="IPR038765">
    <property type="entry name" value="Papain-like_cys_pep_sf"/>
</dbReference>
<dbReference type="GO" id="GO:0008234">
    <property type="term" value="F:cysteine-type peptidase activity"/>
    <property type="evidence" value="ECO:0007669"/>
    <property type="project" value="InterPro"/>
</dbReference>
<gene>
    <name evidence="3" type="ORF">CUNI_LOCUS19283</name>
</gene>
<organism evidence="3 4">
    <name type="scientific">Candidula unifasciata</name>
    <dbReference type="NCBI Taxonomy" id="100452"/>
    <lineage>
        <taxon>Eukaryota</taxon>
        <taxon>Metazoa</taxon>
        <taxon>Spiralia</taxon>
        <taxon>Lophotrochozoa</taxon>
        <taxon>Mollusca</taxon>
        <taxon>Gastropoda</taxon>
        <taxon>Heterobranchia</taxon>
        <taxon>Euthyneura</taxon>
        <taxon>Panpulmonata</taxon>
        <taxon>Eupulmonata</taxon>
        <taxon>Stylommatophora</taxon>
        <taxon>Helicina</taxon>
        <taxon>Helicoidea</taxon>
        <taxon>Geomitridae</taxon>
        <taxon>Candidula</taxon>
    </lineage>
</organism>